<evidence type="ECO:0000313" key="1">
    <source>
        <dbReference type="EMBL" id="MBN3322094.1"/>
    </source>
</evidence>
<evidence type="ECO:0000313" key="2">
    <source>
        <dbReference type="Proteomes" id="UP000736164"/>
    </source>
</evidence>
<protein>
    <submittedName>
        <fullName evidence="1">GTD2A protein</fullName>
    </submittedName>
</protein>
<name>A0A8J7NYK6_ATRSP</name>
<dbReference type="PANTHER" id="PTHR45913">
    <property type="entry name" value="EPM2A-INTERACTING PROTEIN 1"/>
    <property type="match status" value="1"/>
</dbReference>
<comment type="caution">
    <text evidence="1">The sequence shown here is derived from an EMBL/GenBank/DDBJ whole genome shotgun (WGS) entry which is preliminary data.</text>
</comment>
<feature type="non-terminal residue" evidence="1">
    <location>
        <position position="1"/>
    </location>
</feature>
<dbReference type="EMBL" id="JAAWVO010058318">
    <property type="protein sequence ID" value="MBN3322094.1"/>
    <property type="molecule type" value="Genomic_DNA"/>
</dbReference>
<keyword evidence="2" id="KW-1185">Reference proteome</keyword>
<accession>A0A8J7NYK6</accession>
<dbReference type="AlphaFoldDB" id="A0A8J7NYK6"/>
<reference evidence="1" key="1">
    <citation type="journal article" date="2021" name="Cell">
        <title>Tracing the genetic footprints of vertebrate landing in non-teleost ray-finned fishes.</title>
        <authorList>
            <person name="Bi X."/>
            <person name="Wang K."/>
            <person name="Yang L."/>
            <person name="Pan H."/>
            <person name="Jiang H."/>
            <person name="Wei Q."/>
            <person name="Fang M."/>
            <person name="Yu H."/>
            <person name="Zhu C."/>
            <person name="Cai Y."/>
            <person name="He Y."/>
            <person name="Gan X."/>
            <person name="Zeng H."/>
            <person name="Yu D."/>
            <person name="Zhu Y."/>
            <person name="Jiang H."/>
            <person name="Qiu Q."/>
            <person name="Yang H."/>
            <person name="Zhang Y.E."/>
            <person name="Wang W."/>
            <person name="Zhu M."/>
            <person name="He S."/>
            <person name="Zhang G."/>
        </authorList>
    </citation>
    <scope>NUCLEOTIDE SEQUENCE</scope>
    <source>
        <strain evidence="1">Allg_001</strain>
    </source>
</reference>
<dbReference type="Proteomes" id="UP000736164">
    <property type="component" value="Unassembled WGS sequence"/>
</dbReference>
<sequence>MELNIFATPFNVEPADVPDNLQHEIIQLQSDDELKARYNNLRLLEFYKRYISNDLRRHALKYASVFGTTYCCEQFFSKLTNAKSRLRSRLTDANLEKQLRVATSSIPINITHLTKEKQFQPSH</sequence>
<dbReference type="PANTHER" id="PTHR45913:SF5">
    <property type="entry name" value="GENERAL TRANSCRIPTION FACTOR II-I REPEAT DOMAIN-CONTAINING PROTEIN 2A-LIKE PROTEIN"/>
    <property type="match status" value="1"/>
</dbReference>
<proteinExistence type="predicted"/>
<feature type="non-terminal residue" evidence="1">
    <location>
        <position position="123"/>
    </location>
</feature>
<organism evidence="1 2">
    <name type="scientific">Atractosteus spatula</name>
    <name type="common">Alligator gar</name>
    <name type="synonym">Lepisosteus spatula</name>
    <dbReference type="NCBI Taxonomy" id="7917"/>
    <lineage>
        <taxon>Eukaryota</taxon>
        <taxon>Metazoa</taxon>
        <taxon>Chordata</taxon>
        <taxon>Craniata</taxon>
        <taxon>Vertebrata</taxon>
        <taxon>Euteleostomi</taxon>
        <taxon>Actinopterygii</taxon>
        <taxon>Neopterygii</taxon>
        <taxon>Holostei</taxon>
        <taxon>Semionotiformes</taxon>
        <taxon>Lepisosteidae</taxon>
        <taxon>Atractosteus</taxon>
    </lineage>
</organism>
<gene>
    <name evidence="1" type="primary">Gtf2ird2_2</name>
    <name evidence="1" type="ORF">GTO95_0015095</name>
</gene>